<dbReference type="EMBL" id="JARQWQ010000243">
    <property type="protein sequence ID" value="KAK2546914.1"/>
    <property type="molecule type" value="Genomic_DNA"/>
</dbReference>
<organism evidence="3 4">
    <name type="scientific">Acropora cervicornis</name>
    <name type="common">Staghorn coral</name>
    <dbReference type="NCBI Taxonomy" id="6130"/>
    <lineage>
        <taxon>Eukaryota</taxon>
        <taxon>Metazoa</taxon>
        <taxon>Cnidaria</taxon>
        <taxon>Anthozoa</taxon>
        <taxon>Hexacorallia</taxon>
        <taxon>Scleractinia</taxon>
        <taxon>Astrocoeniina</taxon>
        <taxon>Acroporidae</taxon>
        <taxon>Acropora</taxon>
    </lineage>
</organism>
<dbReference type="CDD" id="cd19757">
    <property type="entry name" value="Bbox1"/>
    <property type="match status" value="1"/>
</dbReference>
<evidence type="ECO:0000256" key="1">
    <source>
        <dbReference type="SAM" id="MobiDB-lite"/>
    </source>
</evidence>
<accession>A0AAD9PQ08</accession>
<reference evidence="3" key="1">
    <citation type="journal article" date="2023" name="G3 (Bethesda)">
        <title>Whole genome assembly and annotation of the endangered Caribbean coral Acropora cervicornis.</title>
        <authorList>
            <person name="Selwyn J.D."/>
            <person name="Vollmer S.V."/>
        </authorList>
    </citation>
    <scope>NUCLEOTIDE SEQUENCE</scope>
    <source>
        <strain evidence="3">K2</strain>
    </source>
</reference>
<proteinExistence type="predicted"/>
<dbReference type="InterPro" id="IPR040521">
    <property type="entry name" value="KDZ"/>
</dbReference>
<comment type="caution">
    <text evidence="3">The sequence shown here is derived from an EMBL/GenBank/DDBJ whole genome shotgun (WGS) entry which is preliminary data.</text>
</comment>
<evidence type="ECO:0000313" key="4">
    <source>
        <dbReference type="Proteomes" id="UP001249851"/>
    </source>
</evidence>
<reference evidence="3" key="2">
    <citation type="journal article" date="2023" name="Science">
        <title>Genomic signatures of disease resistance in endangered staghorn corals.</title>
        <authorList>
            <person name="Vollmer S.V."/>
            <person name="Selwyn J.D."/>
            <person name="Despard B.A."/>
            <person name="Roesel C.L."/>
        </authorList>
    </citation>
    <scope>NUCLEOTIDE SEQUENCE</scope>
    <source>
        <strain evidence="3">K2</strain>
    </source>
</reference>
<dbReference type="PANTHER" id="PTHR33096:SF1">
    <property type="entry name" value="CXC1-LIKE CYSTEINE CLUSTER ASSOCIATED WITH KDZ TRANSPOSASES DOMAIN-CONTAINING PROTEIN"/>
    <property type="match status" value="1"/>
</dbReference>
<keyword evidence="4" id="KW-1185">Reference proteome</keyword>
<dbReference type="InterPro" id="IPR041457">
    <property type="entry name" value="CxC2_KDZ-assoc"/>
</dbReference>
<name>A0AAD9PQ08_ACRCE</name>
<feature type="domain" description="CxC2-like cysteine cluster KDZ transposase-associated" evidence="2">
    <location>
        <begin position="64"/>
        <end position="148"/>
    </location>
</feature>
<dbReference type="AlphaFoldDB" id="A0AAD9PQ08"/>
<dbReference type="PANTHER" id="PTHR33096">
    <property type="entry name" value="CXC2 DOMAIN-CONTAINING PROTEIN"/>
    <property type="match status" value="1"/>
</dbReference>
<evidence type="ECO:0000313" key="3">
    <source>
        <dbReference type="EMBL" id="KAK2546914.1"/>
    </source>
</evidence>
<evidence type="ECO:0000259" key="2">
    <source>
        <dbReference type="Pfam" id="PF18803"/>
    </source>
</evidence>
<dbReference type="Proteomes" id="UP001249851">
    <property type="component" value="Unassembled WGS sequence"/>
</dbReference>
<dbReference type="Pfam" id="PF18758">
    <property type="entry name" value="KDZ"/>
    <property type="match status" value="1"/>
</dbReference>
<feature type="compositionally biased region" description="Acidic residues" evidence="1">
    <location>
        <begin position="799"/>
        <end position="811"/>
    </location>
</feature>
<sequence>METQCLFCASEATSRCLDCGPSMSLCESCAVEKHRTVHISHNVEILKNGIYLPLEIPRTLVWHRCSNGVHFRKVIVVNEKGILNEVQVQFCACEADFLRLLRFNLWAATPSKPELAFSFSLMELLHVLNLECQVAVKDFCAALQCLGDDRWQIMNQRKLYPVIIDSFEEFRIYRHNLRNLKFGSTHFNADDCYNDAICPACPKGHCMSPWMHFSLAVKKTAGKSIRSPLFGTILFGDDKTVEQFVEQYPSSTERGEREACGEFLAGSAIRSRSRYTALSETAIFGRACRHEFPKRFINMKHGERLAYPVWILNDLFDGITDSSSLQVHMLYDVACLLQSHLLAQGREDLFQKMTLGIPIFHSYGHRTQCQIKFSPRRLSGFGLTDGEVLERLWSFLRRFGRMTKEMRPNHRVDVLTDALLFYARKRTASLGNLLCDRMKRAVVTLKETDDELSKLLDTSTCESVLIGREDVAEWANQESQVSSVLHAPVASSSWTHTYIIYLKMFYDIRAKWEDASDPEKLQQLYGQMSKLESMLRTLEMENGVAQRWKPDDEPFRLARDEANDRQKQIFLHKVHSKVVERWFLLSLKAKYADGHALAKRLSRQISKAAKALKVFIEDYNRTECSTTWSLPHTFEFDAVKDPDATVWTLADEFRGSRSEIPITIKRKAIDLHCLVARCREEITLLQSEMCNTFVHFSHQHQRLKASLDIENPLESWSTERRGRDLLIRRKLLSIEGYLLQLKGLFSSHIGDLSVPELLFLDELRKVRHQKENACETASASSREEPSPLSLSDNLVYSDSESESDDEDDVLDDSEEDCQTCQVCGVVVTTSLKIEALAL</sequence>
<protein>
    <recommendedName>
        <fullName evidence="2">CxC2-like cysteine cluster KDZ transposase-associated domain-containing protein</fullName>
    </recommendedName>
</protein>
<dbReference type="Pfam" id="PF18803">
    <property type="entry name" value="CxC2"/>
    <property type="match status" value="1"/>
</dbReference>
<gene>
    <name evidence="3" type="ORF">P5673_033343</name>
</gene>
<feature type="region of interest" description="Disordered" evidence="1">
    <location>
        <begin position="774"/>
        <end position="811"/>
    </location>
</feature>